<dbReference type="EMBL" id="JAULSV010000005">
    <property type="protein sequence ID" value="KAK0643762.1"/>
    <property type="molecule type" value="Genomic_DNA"/>
</dbReference>
<dbReference type="AlphaFoldDB" id="A0AA40CME4"/>
<protein>
    <submittedName>
        <fullName evidence="1">Uncharacterized protein</fullName>
    </submittedName>
</protein>
<sequence length="138" mass="15256">MSCPGRNTEVGGRWGTWAPIVPPTHRQSVLSESDCKAAVENRPVCANSSWDMYALEKGTYFCCPKDYFGFHRKSLKKTLVPKPQEAYDAGFPPPTQHQATTPAPDMAVMIMPPPVYSRTPGQPELGGTQMIEMPTNRT</sequence>
<accession>A0AA40CME4</accession>
<evidence type="ECO:0000313" key="2">
    <source>
        <dbReference type="Proteomes" id="UP001174936"/>
    </source>
</evidence>
<evidence type="ECO:0000313" key="1">
    <source>
        <dbReference type="EMBL" id="KAK0643762.1"/>
    </source>
</evidence>
<proteinExistence type="predicted"/>
<dbReference type="Proteomes" id="UP001174936">
    <property type="component" value="Unassembled WGS sequence"/>
</dbReference>
<name>A0AA40CME4_9PEZI</name>
<reference evidence="1" key="1">
    <citation type="submission" date="2023-06" db="EMBL/GenBank/DDBJ databases">
        <title>Genome-scale phylogeny and comparative genomics of the fungal order Sordariales.</title>
        <authorList>
            <consortium name="Lawrence Berkeley National Laboratory"/>
            <person name="Hensen N."/>
            <person name="Bonometti L."/>
            <person name="Westerberg I."/>
            <person name="Brannstrom I.O."/>
            <person name="Guillou S."/>
            <person name="Cros-Aarteil S."/>
            <person name="Calhoun S."/>
            <person name="Haridas S."/>
            <person name="Kuo A."/>
            <person name="Mondo S."/>
            <person name="Pangilinan J."/>
            <person name="Riley R."/>
            <person name="Labutti K."/>
            <person name="Andreopoulos B."/>
            <person name="Lipzen A."/>
            <person name="Chen C."/>
            <person name="Yanf M."/>
            <person name="Daum C."/>
            <person name="Ng V."/>
            <person name="Clum A."/>
            <person name="Steindorff A."/>
            <person name="Ohm R."/>
            <person name="Martin F."/>
            <person name="Silar P."/>
            <person name="Natvig D."/>
            <person name="Lalanne C."/>
            <person name="Gautier V."/>
            <person name="Ament-Velasquez S.L."/>
            <person name="Kruys A."/>
            <person name="Hutchinson M.I."/>
            <person name="Powell A.J."/>
            <person name="Barry K."/>
            <person name="Miller A.N."/>
            <person name="Grigoriev I.V."/>
            <person name="Debuchy R."/>
            <person name="Gladieux P."/>
            <person name="Thoren M.H."/>
            <person name="Johannesson H."/>
        </authorList>
    </citation>
    <scope>NUCLEOTIDE SEQUENCE</scope>
    <source>
        <strain evidence="1">SMH2532-1</strain>
    </source>
</reference>
<gene>
    <name evidence="1" type="ORF">B0T16DRAFT_459871</name>
</gene>
<comment type="caution">
    <text evidence="1">The sequence shown here is derived from an EMBL/GenBank/DDBJ whole genome shotgun (WGS) entry which is preliminary data.</text>
</comment>
<organism evidence="1 2">
    <name type="scientific">Cercophora newfieldiana</name>
    <dbReference type="NCBI Taxonomy" id="92897"/>
    <lineage>
        <taxon>Eukaryota</taxon>
        <taxon>Fungi</taxon>
        <taxon>Dikarya</taxon>
        <taxon>Ascomycota</taxon>
        <taxon>Pezizomycotina</taxon>
        <taxon>Sordariomycetes</taxon>
        <taxon>Sordariomycetidae</taxon>
        <taxon>Sordariales</taxon>
        <taxon>Lasiosphaeriaceae</taxon>
        <taxon>Cercophora</taxon>
    </lineage>
</organism>
<keyword evidence="2" id="KW-1185">Reference proteome</keyword>